<gene>
    <name evidence="2" type="ORF">D7D48_02255</name>
</gene>
<protein>
    <submittedName>
        <fullName evidence="2">Membrane dipeptidase</fullName>
    </submittedName>
</protein>
<dbReference type="PROSITE" id="PS51365">
    <property type="entry name" value="RENAL_DIPEPTIDASE_2"/>
    <property type="match status" value="1"/>
</dbReference>
<dbReference type="Proteomes" id="UP000268553">
    <property type="component" value="Unassembled WGS sequence"/>
</dbReference>
<dbReference type="InterPro" id="IPR032466">
    <property type="entry name" value="Metal_Hydrolase"/>
</dbReference>
<dbReference type="InterPro" id="IPR008257">
    <property type="entry name" value="Pept_M19"/>
</dbReference>
<dbReference type="PANTHER" id="PTHR10443:SF12">
    <property type="entry name" value="DIPEPTIDASE"/>
    <property type="match status" value="1"/>
</dbReference>
<dbReference type="Pfam" id="PF01244">
    <property type="entry name" value="Peptidase_M19"/>
    <property type="match status" value="1"/>
</dbReference>
<name>A0A3R8R4J8_9SPHN</name>
<proteinExistence type="predicted"/>
<organism evidence="2 3">
    <name type="scientific">Sphingorhabdus wooponensis</name>
    <dbReference type="NCBI Taxonomy" id="940136"/>
    <lineage>
        <taxon>Bacteria</taxon>
        <taxon>Pseudomonadati</taxon>
        <taxon>Pseudomonadota</taxon>
        <taxon>Alphaproteobacteria</taxon>
        <taxon>Sphingomonadales</taxon>
        <taxon>Sphingomonadaceae</taxon>
        <taxon>Sphingorhabdus</taxon>
    </lineage>
</organism>
<dbReference type="CDD" id="cd01301">
    <property type="entry name" value="rDP_like"/>
    <property type="match status" value="1"/>
</dbReference>
<dbReference type="EMBL" id="RWJI01000001">
    <property type="protein sequence ID" value="RRQ51739.1"/>
    <property type="molecule type" value="Genomic_DNA"/>
</dbReference>
<evidence type="ECO:0000313" key="2">
    <source>
        <dbReference type="EMBL" id="RRQ51739.1"/>
    </source>
</evidence>
<accession>A0A3R8R4J8</accession>
<dbReference type="GO" id="GO:0070573">
    <property type="term" value="F:metallodipeptidase activity"/>
    <property type="evidence" value="ECO:0007669"/>
    <property type="project" value="InterPro"/>
</dbReference>
<evidence type="ECO:0000313" key="3">
    <source>
        <dbReference type="Proteomes" id="UP000268553"/>
    </source>
</evidence>
<keyword evidence="1" id="KW-0732">Signal</keyword>
<feature type="chain" id="PRO_5018575348" evidence="1">
    <location>
        <begin position="34"/>
        <end position="413"/>
    </location>
</feature>
<evidence type="ECO:0000256" key="1">
    <source>
        <dbReference type="SAM" id="SignalP"/>
    </source>
</evidence>
<dbReference type="GO" id="GO:0006508">
    <property type="term" value="P:proteolysis"/>
    <property type="evidence" value="ECO:0007669"/>
    <property type="project" value="InterPro"/>
</dbReference>
<dbReference type="PANTHER" id="PTHR10443">
    <property type="entry name" value="MICROSOMAL DIPEPTIDASE"/>
    <property type="match status" value="1"/>
</dbReference>
<dbReference type="RefSeq" id="WP_125229753.1">
    <property type="nucleotide sequence ID" value="NZ_RWJI01000001.1"/>
</dbReference>
<feature type="signal peptide" evidence="1">
    <location>
        <begin position="1"/>
        <end position="33"/>
    </location>
</feature>
<dbReference type="OrthoDB" id="9804920at2"/>
<reference evidence="2 3" key="1">
    <citation type="submission" date="2018-12" db="EMBL/GenBank/DDBJ databases">
        <authorList>
            <person name="Kim S.-J."/>
            <person name="Jung G.-Y."/>
        </authorList>
    </citation>
    <scope>NUCLEOTIDE SEQUENCE [LARGE SCALE GENOMIC DNA]</scope>
    <source>
        <strain evidence="2 3">03SU3-P</strain>
    </source>
</reference>
<dbReference type="Gene3D" id="3.20.20.140">
    <property type="entry name" value="Metal-dependent hydrolases"/>
    <property type="match status" value="1"/>
</dbReference>
<sequence length="413" mass="44738">MDVRNQVAAFQLRKFLRLPALALLAAMAMPAAAATPEETAREVLAKSPIIDGHNDTPHQIAELFDRDFSKFDLAALPADVLAKTHTDIKMARAGYLGGQYWSVYVAAALPKHEAVTRTIQQIDVVRQMMARYPDTFTYAATAAEVEAAMKQGKIASLIGMEGGHSIGGSLEILRQTYALGARYMTLTHSLTTDWADSATDVPRHDGLSPFGFEVLAEMNRLGMIADISHVSEATMHDVLDKSTAPVLFTHSNARAITPHPRNVPDSVLKRLPQNGGVVMVTFVPGFTSAERRQWEFERSAVAGRAKTEFSGNPVGEKAALDAWIAANPQPKATLAQVADHIDHIRRVAGIDHIGIGGDFGGVDELPVGLENVSTYPALFAELVRRGYSKADLAKIAQGNVLRVMRGVEKAARK</sequence>
<dbReference type="AlphaFoldDB" id="A0A3R8R4J8"/>
<keyword evidence="3" id="KW-1185">Reference proteome</keyword>
<dbReference type="SUPFAM" id="SSF51556">
    <property type="entry name" value="Metallo-dependent hydrolases"/>
    <property type="match status" value="1"/>
</dbReference>
<comment type="caution">
    <text evidence="2">The sequence shown here is derived from an EMBL/GenBank/DDBJ whole genome shotgun (WGS) entry which is preliminary data.</text>
</comment>